<reference evidence="1 2" key="1">
    <citation type="journal article" date="2012" name="PLoS Pathog.">
        <title>Diverse lifestyles and strategies of plant pathogenesis encoded in the genomes of eighteen Dothideomycetes fungi.</title>
        <authorList>
            <person name="Ohm R.A."/>
            <person name="Feau N."/>
            <person name="Henrissat B."/>
            <person name="Schoch C.L."/>
            <person name="Horwitz B.A."/>
            <person name="Barry K.W."/>
            <person name="Condon B.J."/>
            <person name="Copeland A.C."/>
            <person name="Dhillon B."/>
            <person name="Glaser F."/>
            <person name="Hesse C.N."/>
            <person name="Kosti I."/>
            <person name="LaButti K."/>
            <person name="Lindquist E.A."/>
            <person name="Lucas S."/>
            <person name="Salamov A.A."/>
            <person name="Bradshaw R.E."/>
            <person name="Ciuffetti L."/>
            <person name="Hamelin R.C."/>
            <person name="Kema G.H.J."/>
            <person name="Lawrence C."/>
            <person name="Scott J.A."/>
            <person name="Spatafora J.W."/>
            <person name="Turgeon B.G."/>
            <person name="de Wit P.J.G.M."/>
            <person name="Zhong S."/>
            <person name="Goodwin S.B."/>
            <person name="Grigoriev I.V."/>
        </authorList>
    </citation>
    <scope>NUCLEOTIDE SEQUENCE [LARGE SCALE GENOMIC DNA]</scope>
    <source>
        <strain evidence="2">C4 / ATCC 48331 / race T</strain>
    </source>
</reference>
<sequence length="94" mass="10159">MTSAFCILSLEGAKASALVSDVLNATLGLVRMPQSPGSLGQSSRCTRHSWVKGKMHATYPYRHLCIQCTAVLGKAMARLEKALSPLTSGVRKRR</sequence>
<evidence type="ECO:0000313" key="1">
    <source>
        <dbReference type="EMBL" id="ENI04589.1"/>
    </source>
</evidence>
<protein>
    <submittedName>
        <fullName evidence="1">Uncharacterized protein</fullName>
    </submittedName>
</protein>
<accession>N4WVQ1</accession>
<organism evidence="1 2">
    <name type="scientific">Cochliobolus heterostrophus (strain C4 / ATCC 48331 / race T)</name>
    <name type="common">Southern corn leaf blight fungus</name>
    <name type="synonym">Bipolaris maydis</name>
    <dbReference type="NCBI Taxonomy" id="665024"/>
    <lineage>
        <taxon>Eukaryota</taxon>
        <taxon>Fungi</taxon>
        <taxon>Dikarya</taxon>
        <taxon>Ascomycota</taxon>
        <taxon>Pezizomycotina</taxon>
        <taxon>Dothideomycetes</taxon>
        <taxon>Pleosporomycetidae</taxon>
        <taxon>Pleosporales</taxon>
        <taxon>Pleosporineae</taxon>
        <taxon>Pleosporaceae</taxon>
        <taxon>Bipolaris</taxon>
    </lineage>
</organism>
<dbReference type="Proteomes" id="UP000012338">
    <property type="component" value="Unassembled WGS sequence"/>
</dbReference>
<evidence type="ECO:0000313" key="2">
    <source>
        <dbReference type="Proteomes" id="UP000012338"/>
    </source>
</evidence>
<dbReference type="AlphaFoldDB" id="N4WVQ1"/>
<dbReference type="OrthoDB" id="3687419at2759"/>
<dbReference type="EMBL" id="KB733456">
    <property type="protein sequence ID" value="ENI04589.1"/>
    <property type="molecule type" value="Genomic_DNA"/>
</dbReference>
<reference evidence="2" key="2">
    <citation type="journal article" date="2013" name="PLoS Genet.">
        <title>Comparative genome structure, secondary metabolite, and effector coding capacity across Cochliobolus pathogens.</title>
        <authorList>
            <person name="Condon B.J."/>
            <person name="Leng Y."/>
            <person name="Wu D."/>
            <person name="Bushley K.E."/>
            <person name="Ohm R.A."/>
            <person name="Otillar R."/>
            <person name="Martin J."/>
            <person name="Schackwitz W."/>
            <person name="Grimwood J."/>
            <person name="MohdZainudin N."/>
            <person name="Xue C."/>
            <person name="Wang R."/>
            <person name="Manning V.A."/>
            <person name="Dhillon B."/>
            <person name="Tu Z.J."/>
            <person name="Steffenson B.J."/>
            <person name="Salamov A."/>
            <person name="Sun H."/>
            <person name="Lowry S."/>
            <person name="LaButti K."/>
            <person name="Han J."/>
            <person name="Copeland A."/>
            <person name="Lindquist E."/>
            <person name="Barry K."/>
            <person name="Schmutz J."/>
            <person name="Baker S.E."/>
            <person name="Ciuffetti L.M."/>
            <person name="Grigoriev I.V."/>
            <person name="Zhong S."/>
            <person name="Turgeon B.G."/>
        </authorList>
    </citation>
    <scope>NUCLEOTIDE SEQUENCE [LARGE SCALE GENOMIC DNA]</scope>
    <source>
        <strain evidence="2">C4 / ATCC 48331 / race T</strain>
    </source>
</reference>
<keyword evidence="2" id="KW-1185">Reference proteome</keyword>
<proteinExistence type="predicted"/>
<dbReference type="HOGENOM" id="CLU_2440518_0_0_1"/>
<gene>
    <name evidence="1" type="ORF">COCC4DRAFT_61201</name>
</gene>
<name>N4WVQ1_COCH4</name>